<dbReference type="RefSeq" id="WP_099066567.1">
    <property type="nucleotide sequence ID" value="NZ_LAHD01000005.1"/>
</dbReference>
<comment type="caution">
    <text evidence="1">The sequence shown here is derived from an EMBL/GenBank/DDBJ whole genome shotgun (WGS) entry which is preliminary data.</text>
</comment>
<dbReference type="GeneID" id="57094342"/>
<evidence type="ECO:0000313" key="2">
    <source>
        <dbReference type="Proteomes" id="UP000222310"/>
    </source>
</evidence>
<name>A0A9Q6EN59_NOSLI</name>
<gene>
    <name evidence="1" type="ORF">VF08_03350</name>
</gene>
<evidence type="ECO:0000313" key="1">
    <source>
        <dbReference type="EMBL" id="PHK06782.1"/>
    </source>
</evidence>
<accession>A0A9Q6EN59</accession>
<organism evidence="1 2">
    <name type="scientific">Nostoc linckia z8</name>
    <dbReference type="NCBI Taxonomy" id="1628746"/>
    <lineage>
        <taxon>Bacteria</taxon>
        <taxon>Bacillati</taxon>
        <taxon>Cyanobacteriota</taxon>
        <taxon>Cyanophyceae</taxon>
        <taxon>Nostocales</taxon>
        <taxon>Nostocaceae</taxon>
        <taxon>Nostoc</taxon>
    </lineage>
</organism>
<dbReference type="EMBL" id="LAHD01000005">
    <property type="protein sequence ID" value="PHK06782.1"/>
    <property type="molecule type" value="Genomic_DNA"/>
</dbReference>
<reference evidence="1 2" key="1">
    <citation type="submission" date="2015-02" db="EMBL/GenBank/DDBJ databases">
        <title>Nostoc linckia genome annotation.</title>
        <authorList>
            <person name="Zhou Z."/>
        </authorList>
    </citation>
    <scope>NUCLEOTIDE SEQUENCE [LARGE SCALE GENOMIC DNA]</scope>
    <source>
        <strain evidence="2">z8</strain>
    </source>
</reference>
<protein>
    <submittedName>
        <fullName evidence="1">Uncharacterized protein</fullName>
    </submittedName>
</protein>
<sequence>MNQLITQAQASRLWAIAYKELGLKEKEVRLVFGEFGVTSTTDIPLNQYNQVLQRLKEYADVEF</sequence>
<proteinExistence type="predicted"/>
<dbReference type="Proteomes" id="UP000222310">
    <property type="component" value="Unassembled WGS sequence"/>
</dbReference>
<dbReference type="AlphaFoldDB" id="A0A9Q6EN59"/>